<dbReference type="SUPFAM" id="SSF55486">
    <property type="entry name" value="Metalloproteases ('zincins'), catalytic domain"/>
    <property type="match status" value="1"/>
</dbReference>
<keyword evidence="1" id="KW-1133">Transmembrane helix</keyword>
<dbReference type="EMBL" id="JAVAMP010000001">
    <property type="protein sequence ID" value="MDP5272879.1"/>
    <property type="molecule type" value="Genomic_DNA"/>
</dbReference>
<keyword evidence="1" id="KW-0472">Membrane</keyword>
<feature type="domain" description="Peptidase M1 membrane alanine aminopeptidase" evidence="2">
    <location>
        <begin position="329"/>
        <end position="473"/>
    </location>
</feature>
<evidence type="ECO:0000313" key="4">
    <source>
        <dbReference type="Proteomes" id="UP001231941"/>
    </source>
</evidence>
<gene>
    <name evidence="3" type="ORF">Q5Y73_02050</name>
</gene>
<reference evidence="3 4" key="1">
    <citation type="submission" date="2023-08" db="EMBL/GenBank/DDBJ databases">
        <authorList>
            <person name="Park J.-S."/>
        </authorList>
    </citation>
    <scope>NUCLEOTIDE SEQUENCE [LARGE SCALE GENOMIC DNA]</scope>
    <source>
        <strain evidence="3 4">2205SS18-9</strain>
    </source>
</reference>
<keyword evidence="3" id="KW-0031">Aminopeptidase</keyword>
<keyword evidence="3" id="KW-0378">Hydrolase</keyword>
<dbReference type="PANTHER" id="PTHR45726">
    <property type="entry name" value="LEUKOTRIENE A-4 HYDROLASE"/>
    <property type="match status" value="1"/>
</dbReference>
<dbReference type="InterPro" id="IPR027268">
    <property type="entry name" value="Peptidase_M4/M1_CTD_sf"/>
</dbReference>
<dbReference type="RefSeq" id="WP_305990181.1">
    <property type="nucleotide sequence ID" value="NZ_JAVAMP010000001.1"/>
</dbReference>
<dbReference type="Gene3D" id="1.10.390.10">
    <property type="entry name" value="Neutral Protease Domain 2"/>
    <property type="match status" value="1"/>
</dbReference>
<evidence type="ECO:0000313" key="3">
    <source>
        <dbReference type="EMBL" id="MDP5272879.1"/>
    </source>
</evidence>
<dbReference type="CDD" id="cd09604">
    <property type="entry name" value="M1_APN_like"/>
    <property type="match status" value="1"/>
</dbReference>
<dbReference type="PANTHER" id="PTHR45726:SF3">
    <property type="entry name" value="LEUKOTRIENE A-4 HYDROLASE"/>
    <property type="match status" value="1"/>
</dbReference>
<dbReference type="GO" id="GO:0004177">
    <property type="term" value="F:aminopeptidase activity"/>
    <property type="evidence" value="ECO:0007669"/>
    <property type="project" value="UniProtKB-KW"/>
</dbReference>
<dbReference type="InterPro" id="IPR034015">
    <property type="entry name" value="M1_LTA4H"/>
</dbReference>
<evidence type="ECO:0000256" key="1">
    <source>
        <dbReference type="SAM" id="Phobius"/>
    </source>
</evidence>
<sequence length="479" mass="55724">MGTSSRRKVTLIGILFILLVFFISIVVFNVLEEEPDFLVNPVSADSYAIYNIDFEMNEEGRFFVETEIEVENLSEDDWSDITFYFIPNVFTAGNEKYEELMNLYNYQLEYTADAMINDITLNEKIVDYELQYDTLKLQLEQPLKPKDTATVGIAYEFNAPEGGFRLSEDGGNYHLAQWYPMLANYESGWNKNDYFPLPESYHTTHSEYNVSFNIPQGYTIFSSSEQDMPSNTTSGEFSAENIKEMYITILNTHMIIKTDVVDDIEIRVAVPPERSHELDDIMETAKAALAYFDQEVHAYPHKQLDIILNSHFLSMEYPGIVTISSIRSLVHEIAHQWFYGIVNNDPFDESWLDEGFTTFATSYFYYDYMGQHENEAFASPRDRSNQMKFSLTTEPVNVSVFANTEKRLTGLYYGVAPMKIWELLKENGMQDNATEFLKAYVDTYAYSQVTTEEFIRFAQYYFNMESTAFFDDWLEYSKD</sequence>
<proteinExistence type="predicted"/>
<dbReference type="InterPro" id="IPR014782">
    <property type="entry name" value="Peptidase_M1_dom"/>
</dbReference>
<comment type="caution">
    <text evidence="3">The sequence shown here is derived from an EMBL/GenBank/DDBJ whole genome shotgun (WGS) entry which is preliminary data.</text>
</comment>
<name>A0ABT9IVN6_9BACL</name>
<dbReference type="Proteomes" id="UP001231941">
    <property type="component" value="Unassembled WGS sequence"/>
</dbReference>
<accession>A0ABT9IVN6</accession>
<keyword evidence="3" id="KW-0645">Protease</keyword>
<evidence type="ECO:0000259" key="2">
    <source>
        <dbReference type="Pfam" id="PF01433"/>
    </source>
</evidence>
<dbReference type="Pfam" id="PF01433">
    <property type="entry name" value="Peptidase_M1"/>
    <property type="match status" value="1"/>
</dbReference>
<keyword evidence="1" id="KW-0812">Transmembrane</keyword>
<feature type="transmembrane region" description="Helical" evidence="1">
    <location>
        <begin position="12"/>
        <end position="31"/>
    </location>
</feature>
<dbReference type="EC" id="3.4.11.-" evidence="3"/>
<protein>
    <submittedName>
        <fullName evidence="3">M1 family metallopeptidase</fullName>
        <ecNumber evidence="3">3.4.11.-</ecNumber>
    </submittedName>
</protein>
<organism evidence="3 4">
    <name type="scientific">Chengkuizengella axinellae</name>
    <dbReference type="NCBI Taxonomy" id="3064388"/>
    <lineage>
        <taxon>Bacteria</taxon>
        <taxon>Bacillati</taxon>
        <taxon>Bacillota</taxon>
        <taxon>Bacilli</taxon>
        <taxon>Bacillales</taxon>
        <taxon>Paenibacillaceae</taxon>
        <taxon>Chengkuizengella</taxon>
    </lineage>
</organism>
<keyword evidence="4" id="KW-1185">Reference proteome</keyword>